<name>T4VMC5_PARBF</name>
<reference evidence="1 2" key="1">
    <citation type="submission" date="2013-06" db="EMBL/GenBank/DDBJ databases">
        <authorList>
            <person name="Walk S."/>
            <person name="Aronoff D."/>
            <person name="Young V.Y."/>
            <person name="Marsh J."/>
            <person name="Harrison L."/>
            <person name="Daugherty S.C."/>
            <person name="Shefchek K.A."/>
            <person name="Hine E.E."/>
            <person name="Tallon L.J."/>
            <person name="Sadzewicz L.K."/>
            <person name="Rasko D.A."/>
        </authorList>
    </citation>
    <scope>NUCLEOTIDE SEQUENCE [LARGE SCALE GENOMIC DNA]</scope>
    <source>
        <strain evidence="1 2">ATCC 638</strain>
    </source>
</reference>
<keyword evidence="1" id="KW-0378">Hydrolase</keyword>
<dbReference type="GeneID" id="88190521"/>
<dbReference type="EC" id="3.2.1.20" evidence="1"/>
<dbReference type="AlphaFoldDB" id="T4VMC5"/>
<proteinExistence type="predicted"/>
<comment type="caution">
    <text evidence="1">The sequence shown here is derived from an EMBL/GenBank/DDBJ whole genome shotgun (WGS) entry which is preliminary data.</text>
</comment>
<evidence type="ECO:0000313" key="2">
    <source>
        <dbReference type="Proteomes" id="UP000015688"/>
    </source>
</evidence>
<dbReference type="RefSeq" id="WP_021432115.1">
    <property type="nucleotide sequence ID" value="NZ_AVNC01000015.1"/>
</dbReference>
<dbReference type="Proteomes" id="UP000015688">
    <property type="component" value="Unassembled WGS sequence"/>
</dbReference>
<dbReference type="GO" id="GO:0004558">
    <property type="term" value="F:alpha-1,4-glucosidase activity"/>
    <property type="evidence" value="ECO:0007669"/>
    <property type="project" value="UniProtKB-EC"/>
</dbReference>
<dbReference type="EMBL" id="AVNC01000015">
    <property type="protein sequence ID" value="EQK41926.1"/>
    <property type="molecule type" value="Genomic_DNA"/>
</dbReference>
<dbReference type="Gene3D" id="2.60.40.1760">
    <property type="entry name" value="glycosyl hydrolase (family 31)"/>
    <property type="match status" value="1"/>
</dbReference>
<protein>
    <submittedName>
        <fullName evidence="1">Alpha-glucosidase domain protein</fullName>
        <ecNumber evidence="1">3.2.1.20</ecNumber>
    </submittedName>
</protein>
<accession>T4VMC5</accession>
<sequence>MFGKILDYNVKNNIINIQYEKIETKVSIVNSNIINFFVPIFRRKQNSYAIENLKFEDCDFEVIEVNDYIQIKTSELTVNIYDEFKIDIYI</sequence>
<gene>
    <name evidence="1" type="ORF">C672_0865</name>
</gene>
<evidence type="ECO:0000313" key="1">
    <source>
        <dbReference type="EMBL" id="EQK41926.1"/>
    </source>
</evidence>
<keyword evidence="1" id="KW-0326">Glycosidase</keyword>
<organism evidence="1 2">
    <name type="scientific">Paraclostridium bifermentans ATCC 638 = DSM 14991</name>
    <dbReference type="NCBI Taxonomy" id="1233171"/>
    <lineage>
        <taxon>Bacteria</taxon>
        <taxon>Bacillati</taxon>
        <taxon>Bacillota</taxon>
        <taxon>Clostridia</taxon>
        <taxon>Peptostreptococcales</taxon>
        <taxon>Peptostreptococcaceae</taxon>
        <taxon>Paraclostridium</taxon>
    </lineage>
</organism>
<dbReference type="PATRIC" id="fig|1233171.3.peg.763"/>